<dbReference type="InterPro" id="IPR001482">
    <property type="entry name" value="T2SS/T4SS_dom"/>
</dbReference>
<accession>A0AAJ1EU84</accession>
<evidence type="ECO:0000256" key="1">
    <source>
        <dbReference type="ARBA" id="ARBA00006611"/>
    </source>
</evidence>
<protein>
    <submittedName>
        <fullName evidence="5">Flp pilus assembly complex ATPase component TadA</fullName>
    </submittedName>
</protein>
<keyword evidence="3" id="KW-0067">ATP-binding</keyword>
<feature type="domain" description="Bacterial type II secretion system protein E" evidence="4">
    <location>
        <begin position="1"/>
        <end position="90"/>
    </location>
</feature>
<dbReference type="AlphaFoldDB" id="A0AAJ1EU84"/>
<evidence type="ECO:0000256" key="3">
    <source>
        <dbReference type="ARBA" id="ARBA00022840"/>
    </source>
</evidence>
<dbReference type="RefSeq" id="WP_226982331.1">
    <property type="nucleotide sequence ID" value="NZ_JAJBOM010000148.1"/>
</dbReference>
<dbReference type="GO" id="GO:0005886">
    <property type="term" value="C:plasma membrane"/>
    <property type="evidence" value="ECO:0007669"/>
    <property type="project" value="TreeGrafter"/>
</dbReference>
<organism evidence="5 6">
    <name type="scientific">Mediterraneibacter gnavus</name>
    <name type="common">Ruminococcus gnavus</name>
    <dbReference type="NCBI Taxonomy" id="33038"/>
    <lineage>
        <taxon>Bacteria</taxon>
        <taxon>Bacillati</taxon>
        <taxon>Bacillota</taxon>
        <taxon>Clostridia</taxon>
        <taxon>Lachnospirales</taxon>
        <taxon>Lachnospiraceae</taxon>
        <taxon>Mediterraneibacter</taxon>
    </lineage>
</organism>
<gene>
    <name evidence="5" type="primary">tadA</name>
    <name evidence="5" type="ORF">LIQ08_19435</name>
</gene>
<name>A0AAJ1EU84_MEDGN</name>
<proteinExistence type="inferred from homology"/>
<dbReference type="EMBL" id="JAJBOM010000148">
    <property type="protein sequence ID" value="MCB5621274.1"/>
    <property type="molecule type" value="Genomic_DNA"/>
</dbReference>
<dbReference type="Gene3D" id="3.40.50.300">
    <property type="entry name" value="P-loop containing nucleotide triphosphate hydrolases"/>
    <property type="match status" value="1"/>
</dbReference>
<evidence type="ECO:0000256" key="2">
    <source>
        <dbReference type="ARBA" id="ARBA00022741"/>
    </source>
</evidence>
<dbReference type="Proteomes" id="UP001297370">
    <property type="component" value="Unassembled WGS sequence"/>
</dbReference>
<dbReference type="InterPro" id="IPR027417">
    <property type="entry name" value="P-loop_NTPase"/>
</dbReference>
<evidence type="ECO:0000313" key="5">
    <source>
        <dbReference type="EMBL" id="MCB5621274.1"/>
    </source>
</evidence>
<reference evidence="5" key="1">
    <citation type="submission" date="2021-10" db="EMBL/GenBank/DDBJ databases">
        <title>Collection of gut derived symbiotic bacterial strains cultured from healthy donors.</title>
        <authorList>
            <person name="Lin H."/>
            <person name="Littmann E."/>
            <person name="Claire K."/>
            <person name="Pamer E."/>
        </authorList>
    </citation>
    <scope>NUCLEOTIDE SEQUENCE</scope>
    <source>
        <strain evidence="5">MSK.23.18</strain>
    </source>
</reference>
<keyword evidence="2" id="KW-0547">Nucleotide-binding</keyword>
<evidence type="ECO:0000313" key="6">
    <source>
        <dbReference type="Proteomes" id="UP001297370"/>
    </source>
</evidence>
<feature type="non-terminal residue" evidence="5">
    <location>
        <position position="99"/>
    </location>
</feature>
<dbReference type="GO" id="GO:0016887">
    <property type="term" value="F:ATP hydrolysis activity"/>
    <property type="evidence" value="ECO:0007669"/>
    <property type="project" value="TreeGrafter"/>
</dbReference>
<comment type="similarity">
    <text evidence="1">Belongs to the GSP E family.</text>
</comment>
<comment type="caution">
    <text evidence="5">The sequence shown here is derived from an EMBL/GenBank/DDBJ whole genome shotgun (WGS) entry which is preliminary data.</text>
</comment>
<evidence type="ECO:0000259" key="4">
    <source>
        <dbReference type="Pfam" id="PF00437"/>
    </source>
</evidence>
<dbReference type="PANTHER" id="PTHR30258:SF3">
    <property type="entry name" value="SLL1921 PROTEIN"/>
    <property type="match status" value="1"/>
</dbReference>
<feature type="non-terminal residue" evidence="5">
    <location>
        <position position="1"/>
    </location>
</feature>
<sequence length="99" mass="10701">LRSLMRQDPDIIMVGETRDAETAEISVRAAITGHLVLSTLHTNDAVSAIVRLEDMGVEPYLVANSLVGVVAQRFVRTICPICNEEVPAKVSDKIAVGED</sequence>
<dbReference type="SUPFAM" id="SSF52540">
    <property type="entry name" value="P-loop containing nucleoside triphosphate hydrolases"/>
    <property type="match status" value="1"/>
</dbReference>
<dbReference type="GO" id="GO:0005524">
    <property type="term" value="F:ATP binding"/>
    <property type="evidence" value="ECO:0007669"/>
    <property type="project" value="UniProtKB-KW"/>
</dbReference>
<dbReference type="PANTHER" id="PTHR30258">
    <property type="entry name" value="TYPE II SECRETION SYSTEM PROTEIN GSPE-RELATED"/>
    <property type="match status" value="1"/>
</dbReference>
<dbReference type="Pfam" id="PF00437">
    <property type="entry name" value="T2SSE"/>
    <property type="match status" value="1"/>
</dbReference>